<dbReference type="eggNOG" id="KOG1075">
    <property type="taxonomic scope" value="Eukaryota"/>
</dbReference>
<dbReference type="InterPro" id="IPR000477">
    <property type="entry name" value="RT_dom"/>
</dbReference>
<organism evidence="3">
    <name type="scientific">Caenorhabditis remanei</name>
    <name type="common">Caenorhabditis vulgaris</name>
    <dbReference type="NCBI Taxonomy" id="31234"/>
    <lineage>
        <taxon>Eukaryota</taxon>
        <taxon>Metazoa</taxon>
        <taxon>Ecdysozoa</taxon>
        <taxon>Nematoda</taxon>
        <taxon>Chromadorea</taxon>
        <taxon>Rhabditida</taxon>
        <taxon>Rhabditina</taxon>
        <taxon>Rhabditomorpha</taxon>
        <taxon>Rhabditoidea</taxon>
        <taxon>Rhabditidae</taxon>
        <taxon>Peloderinae</taxon>
        <taxon>Caenorhabditis</taxon>
    </lineage>
</organism>
<reference evidence="2" key="1">
    <citation type="submission" date="2007-07" db="EMBL/GenBank/DDBJ databases">
        <title>PCAP assembly of the Caenorhabditis remanei genome.</title>
        <authorList>
            <consortium name="The Caenorhabditis remanei Sequencing Consortium"/>
            <person name="Wilson R.K."/>
        </authorList>
    </citation>
    <scope>NUCLEOTIDE SEQUENCE [LARGE SCALE GENOMIC DNA]</scope>
    <source>
        <strain evidence="2">PB4641</strain>
    </source>
</reference>
<sequence length="667" mass="75495">MTDYDSDDSFSSFPDLGRSSAPRPMVSIFAFLCEVSSPPPALIQKFKVRIKNIQHSMKIKLHRRENYILASLHSRSSRTLINSRVKCRSAIPHLSVGNELITSDSAKASIFSTEFLSNYNSTGPSSPSYSTTKPSSSPHTLPLMDLFPPWVIEQAISKIPPKCGFSVHLANYYVIKQCATTLALPLSIIFSESFKTSTVPKAWLHATIIPVFKKGNPSSPQNYRPISLTDPFARLFERIICRQIRLDVGHQFSVHQHGFLPRRSCPSSLVYSTSNYKRILKDHQTVDVVFFDFRKAFDQVNHTLLLQKLKDFGVPLQYVFWFQSFLKDRTFSVMVNGSIDSIISPIPSGVPQGTVAGPLLFLIFINDLLLSLPSSIHFAAFADDIKLYSHDPILLQSGIDIVSEWASANSLPLAHTKTTLLRLGAKNPGHHYHIDSIPITESAVVRDLGLLTDSHLKFDSHIAKTSSLAILRCSQLLKSFRSRSLPLYKHLFNTYVLPVLEYCSAVYSPSPSSILSHKLEKPLRSFTRKVLQRCNIRYTSYLNRLEILDLYSLRHRRLKSQLMLLYKIICGATFFPEIHSYVRLSNSNRRPMTLICIRPQVNDFFSSTVPIWNSITSNCPEFLPPPVNLSPFLYNPLIDYKFDLSLSHPHVLYCSLTRLSHFNGLSL</sequence>
<dbReference type="STRING" id="31234.E3MIX7"/>
<dbReference type="AlphaFoldDB" id="E3MIX7"/>
<feature type="domain" description="Reverse transcriptase" evidence="1">
    <location>
        <begin position="192"/>
        <end position="452"/>
    </location>
</feature>
<evidence type="ECO:0000313" key="3">
    <source>
        <dbReference type="Proteomes" id="UP000008281"/>
    </source>
</evidence>
<dbReference type="InterPro" id="IPR043502">
    <property type="entry name" value="DNA/RNA_pol_sf"/>
</dbReference>
<dbReference type="Proteomes" id="UP000008281">
    <property type="component" value="Unassembled WGS sequence"/>
</dbReference>
<dbReference type="Pfam" id="PF00078">
    <property type="entry name" value="RVT_1"/>
    <property type="match status" value="1"/>
</dbReference>
<dbReference type="HOGENOM" id="CLU_000680_20_2_1"/>
<dbReference type="EMBL" id="DS268449">
    <property type="protein sequence ID" value="EFP03369.1"/>
    <property type="molecule type" value="Genomic_DNA"/>
</dbReference>
<dbReference type="PRINTS" id="PR01345">
    <property type="entry name" value="CERVTRCPTASE"/>
</dbReference>
<accession>E3MIX7</accession>
<dbReference type="OrthoDB" id="7701049at2759"/>
<keyword evidence="3" id="KW-1185">Reference proteome</keyword>
<gene>
    <name evidence="2" type="ORF">CRE_09570</name>
</gene>
<protein>
    <recommendedName>
        <fullName evidence="1">Reverse transcriptase domain-containing protein</fullName>
    </recommendedName>
</protein>
<dbReference type="PROSITE" id="PS50878">
    <property type="entry name" value="RT_POL"/>
    <property type="match status" value="1"/>
</dbReference>
<dbReference type="OMA" id="AYYHIKN"/>
<evidence type="ECO:0000313" key="2">
    <source>
        <dbReference type="EMBL" id="EFP03369.1"/>
    </source>
</evidence>
<dbReference type="InParanoid" id="E3MIX7"/>
<proteinExistence type="predicted"/>
<dbReference type="SUPFAM" id="SSF56672">
    <property type="entry name" value="DNA/RNA polymerases"/>
    <property type="match status" value="1"/>
</dbReference>
<dbReference type="CDD" id="cd01650">
    <property type="entry name" value="RT_nLTR_like"/>
    <property type="match status" value="1"/>
</dbReference>
<dbReference type="PANTHER" id="PTHR33332">
    <property type="entry name" value="REVERSE TRANSCRIPTASE DOMAIN-CONTAINING PROTEIN"/>
    <property type="match status" value="1"/>
</dbReference>
<evidence type="ECO:0000259" key="1">
    <source>
        <dbReference type="PROSITE" id="PS50878"/>
    </source>
</evidence>
<name>E3MIX7_CAERE</name>